<dbReference type="Pfam" id="PF01289">
    <property type="entry name" value="Thiol_cytolysin"/>
    <property type="match status" value="1"/>
</dbReference>
<dbReference type="GO" id="GO:0015485">
    <property type="term" value="F:cholesterol binding"/>
    <property type="evidence" value="ECO:0007669"/>
    <property type="project" value="InterPro"/>
</dbReference>
<dbReference type="RefSeq" id="WP_006188829.1">
    <property type="nucleotide sequence ID" value="NZ_ACYH01000037.1"/>
</dbReference>
<keyword evidence="2" id="KW-0732">Signal</keyword>
<dbReference type="SUPFAM" id="SSF56978">
    <property type="entry name" value="Perfringolysin"/>
    <property type="match status" value="1"/>
</dbReference>
<dbReference type="InterPro" id="IPR036363">
    <property type="entry name" value="Thiol_cytolysin_ab_sf"/>
</dbReference>
<dbReference type="STRING" id="596324.TREVI0001_2078"/>
<sequence>MQKQKRAKLTARIKRYIVLLICLAAAGIAGCQQPAKPLVKEIKTEKPIQKPATPSSQKPDKQVKPDKSDKPDTGKGENTNGTQNGNNSGNGSNEQEGISYKGLNIPDSLARSPQKLRELIVQGAQLSETEPQFNNHGAVVKYIEKEVEYDISAAFDDTLLLDPSQNSIYPGAVLRGDSLDRESYQEITEGNKRNAVISFDLQGVKDKEGKDGKAGVTSGEIIPDLASYRELRNKILSQNITYHASAHSSYEEMEITNEKSLEAQLKMGVGFGAAGIKTKIAAGFKFKNGEQKERRLIKFVETFYTVDVNQEAAPMMINIPREVVGDRMPVYVSSVSYGRIAYLTIESDQEKSELKANLDTVFKVTAANNVEADIDTAIKKLEKGTTITINIIGGGSEAVTDLKQFQKYIVKEGFSSKNPGHIIKYQLRFLDDNATAYIKYGEKYKTVERVEIPAKGYKVTATVENIKGAGFEAAHITGTVGMQPLDRDTPRKTIFNYSGTETPSKLTIKRGTGAKPDAQSDSIIVPDESCAIQLSFAIKGEMVILGKINGVQQVFVRYPQGDRPQPSIRTVSTFKNSSLQQFMLHREGYPNETLVFDVRFKVEKEP</sequence>
<evidence type="ECO:0000256" key="1">
    <source>
        <dbReference type="SAM" id="MobiDB-lite"/>
    </source>
</evidence>
<feature type="chain" id="PRO_5002991484" description="Thiol-activated cytolysin" evidence="2">
    <location>
        <begin position="32"/>
        <end position="606"/>
    </location>
</feature>
<protein>
    <recommendedName>
        <fullName evidence="5">Thiol-activated cytolysin</fullName>
    </recommendedName>
</protein>
<dbReference type="EMBL" id="ACYH01000037">
    <property type="protein sequence ID" value="EEV20329.1"/>
    <property type="molecule type" value="Genomic_DNA"/>
</dbReference>
<evidence type="ECO:0008006" key="5">
    <source>
        <dbReference type="Google" id="ProtNLM"/>
    </source>
</evidence>
<dbReference type="AlphaFoldDB" id="C8PQH4"/>
<feature type="compositionally biased region" description="Low complexity" evidence="1">
    <location>
        <begin position="76"/>
        <end position="97"/>
    </location>
</feature>
<dbReference type="PRINTS" id="PR01400">
    <property type="entry name" value="TACYTOLYSIN"/>
</dbReference>
<comment type="caution">
    <text evidence="3">The sequence shown here is derived from an EMBL/GenBank/DDBJ whole genome shotgun (WGS) entry which is preliminary data.</text>
</comment>
<dbReference type="PROSITE" id="PS51257">
    <property type="entry name" value="PROKAR_LIPOPROTEIN"/>
    <property type="match status" value="1"/>
</dbReference>
<feature type="signal peptide" evidence="2">
    <location>
        <begin position="1"/>
        <end position="31"/>
    </location>
</feature>
<feature type="compositionally biased region" description="Basic and acidic residues" evidence="1">
    <location>
        <begin position="58"/>
        <end position="75"/>
    </location>
</feature>
<name>C8PQH4_9SPIR</name>
<reference evidence="3 4" key="1">
    <citation type="submission" date="2009-07" db="EMBL/GenBank/DDBJ databases">
        <authorList>
            <person name="Madupu R."/>
            <person name="Sebastian Y."/>
            <person name="Durkin A.S."/>
            <person name="Torralba M."/>
            <person name="Methe B."/>
            <person name="Sutton G.G."/>
            <person name="Strausberg R.L."/>
            <person name="Nelson K.E."/>
        </authorList>
    </citation>
    <scope>NUCLEOTIDE SEQUENCE [LARGE SCALE GENOMIC DNA]</scope>
    <source>
        <strain evidence="3 4">ATCC 35580</strain>
    </source>
</reference>
<gene>
    <name evidence="3" type="ORF">TREVI0001_2078</name>
</gene>
<dbReference type="Gene3D" id="3.90.840.10">
    <property type="entry name" value="Thiol-activated cytolysin superfamily/Thiol-activated cytolysin, alpha-beta domain"/>
    <property type="match status" value="1"/>
</dbReference>
<evidence type="ECO:0000313" key="3">
    <source>
        <dbReference type="EMBL" id="EEV20329.1"/>
    </source>
</evidence>
<dbReference type="Proteomes" id="UP000004509">
    <property type="component" value="Unassembled WGS sequence"/>
</dbReference>
<accession>C8PQH4</accession>
<dbReference type="Gene3D" id="3.30.1040.20">
    <property type="match status" value="1"/>
</dbReference>
<evidence type="ECO:0000313" key="4">
    <source>
        <dbReference type="Proteomes" id="UP000004509"/>
    </source>
</evidence>
<evidence type="ECO:0000256" key="2">
    <source>
        <dbReference type="SAM" id="SignalP"/>
    </source>
</evidence>
<proteinExistence type="predicted"/>
<feature type="region of interest" description="Disordered" evidence="1">
    <location>
        <begin position="43"/>
        <end position="100"/>
    </location>
</feature>
<dbReference type="InterPro" id="IPR036359">
    <property type="entry name" value="Thiol_cytolysin_sf"/>
</dbReference>
<dbReference type="Gene3D" id="3.40.30.40">
    <property type="entry name" value="Perfringolysin"/>
    <property type="match status" value="1"/>
</dbReference>
<dbReference type="OrthoDB" id="7618627at2"/>
<organism evidence="3 4">
    <name type="scientific">Treponema vincentii ATCC 35580</name>
    <dbReference type="NCBI Taxonomy" id="596324"/>
    <lineage>
        <taxon>Bacteria</taxon>
        <taxon>Pseudomonadati</taxon>
        <taxon>Spirochaetota</taxon>
        <taxon>Spirochaetia</taxon>
        <taxon>Spirochaetales</taxon>
        <taxon>Treponemataceae</taxon>
        <taxon>Treponema</taxon>
    </lineage>
</organism>
<dbReference type="eggNOG" id="ENOG5033750">
    <property type="taxonomic scope" value="Bacteria"/>
</dbReference>
<dbReference type="InterPro" id="IPR001869">
    <property type="entry name" value="Thiol_cytolysin"/>
</dbReference>